<protein>
    <recommendedName>
        <fullName evidence="3">Vancomycin B-type resistance protein VanW</fullName>
    </recommendedName>
</protein>
<proteinExistence type="predicted"/>
<gene>
    <name evidence="2" type="ORF">SDC9_74525</name>
</gene>
<accession>A0A644YJ19</accession>
<dbReference type="EMBL" id="VSSQ01005138">
    <property type="protein sequence ID" value="MPM28008.1"/>
    <property type="molecule type" value="Genomic_DNA"/>
</dbReference>
<dbReference type="InterPro" id="IPR052913">
    <property type="entry name" value="Glycopeptide_resist_protein"/>
</dbReference>
<sequence>METKFVQIIACIVAACSVGAYTPMTLPPHSRDAPDEPVAAVATAEERPEDNTSQNIEQVEGAEAPAPTDETPTITYVVELGRSTTGIFDYSRNRMNNIKLACRSINGAIVQPGCEFSFNKTVGPRTPKRGYKEAIIFVGTEKEKAYGGGICQLSTTIYQAALKAGMKITERHVHSLPVDYAKKGADATVYYGSLDLRFVNTSEWPVQLSTLLDGSGLSVAITAIEI</sequence>
<organism evidence="2">
    <name type="scientific">bioreactor metagenome</name>
    <dbReference type="NCBI Taxonomy" id="1076179"/>
    <lineage>
        <taxon>unclassified sequences</taxon>
        <taxon>metagenomes</taxon>
        <taxon>ecological metagenomes</taxon>
    </lineage>
</organism>
<dbReference type="PANTHER" id="PTHR35788">
    <property type="entry name" value="EXPORTED PROTEIN-RELATED"/>
    <property type="match status" value="1"/>
</dbReference>
<evidence type="ECO:0000313" key="2">
    <source>
        <dbReference type="EMBL" id="MPM28008.1"/>
    </source>
</evidence>
<comment type="caution">
    <text evidence="2">The sequence shown here is derived from an EMBL/GenBank/DDBJ whole genome shotgun (WGS) entry which is preliminary data.</text>
</comment>
<dbReference type="Pfam" id="PF04294">
    <property type="entry name" value="VanW"/>
    <property type="match status" value="1"/>
</dbReference>
<feature type="region of interest" description="Disordered" evidence="1">
    <location>
        <begin position="27"/>
        <end position="71"/>
    </location>
</feature>
<reference evidence="2" key="1">
    <citation type="submission" date="2019-08" db="EMBL/GenBank/DDBJ databases">
        <authorList>
            <person name="Kucharzyk K."/>
            <person name="Murdoch R.W."/>
            <person name="Higgins S."/>
            <person name="Loffler F."/>
        </authorList>
    </citation>
    <scope>NUCLEOTIDE SEQUENCE</scope>
</reference>
<evidence type="ECO:0008006" key="3">
    <source>
        <dbReference type="Google" id="ProtNLM"/>
    </source>
</evidence>
<dbReference type="InterPro" id="IPR007391">
    <property type="entry name" value="Vancomycin_resist_VanW"/>
</dbReference>
<evidence type="ECO:0000256" key="1">
    <source>
        <dbReference type="SAM" id="MobiDB-lite"/>
    </source>
</evidence>
<dbReference type="AlphaFoldDB" id="A0A644YJ19"/>
<dbReference type="PROSITE" id="PS51257">
    <property type="entry name" value="PROKAR_LIPOPROTEIN"/>
    <property type="match status" value="1"/>
</dbReference>
<name>A0A644YJ19_9ZZZZ</name>
<dbReference type="PANTHER" id="PTHR35788:SF1">
    <property type="entry name" value="EXPORTED PROTEIN"/>
    <property type="match status" value="1"/>
</dbReference>